<dbReference type="EMBL" id="SNYI01000001">
    <property type="protein sequence ID" value="TDQ33145.1"/>
    <property type="molecule type" value="Genomic_DNA"/>
</dbReference>
<dbReference type="PANTHER" id="PTHR30055:SF234">
    <property type="entry name" value="HTH-TYPE TRANSCRIPTIONAL REGULATOR BETI"/>
    <property type="match status" value="1"/>
</dbReference>
<dbReference type="InterPro" id="IPR050109">
    <property type="entry name" value="HTH-type_TetR-like_transc_reg"/>
</dbReference>
<evidence type="ECO:0000256" key="2">
    <source>
        <dbReference type="ARBA" id="ARBA00023125"/>
    </source>
</evidence>
<evidence type="ECO:0000259" key="6">
    <source>
        <dbReference type="PROSITE" id="PS50977"/>
    </source>
</evidence>
<evidence type="ECO:0000313" key="8">
    <source>
        <dbReference type="Proteomes" id="UP000295468"/>
    </source>
</evidence>
<dbReference type="InterPro" id="IPR001647">
    <property type="entry name" value="HTH_TetR"/>
</dbReference>
<feature type="DNA-binding region" description="H-T-H motif" evidence="4">
    <location>
        <begin position="36"/>
        <end position="55"/>
    </location>
</feature>
<dbReference type="RefSeq" id="WP_133643153.1">
    <property type="nucleotide sequence ID" value="NZ_SNYI01000001.1"/>
</dbReference>
<evidence type="ECO:0000256" key="4">
    <source>
        <dbReference type="PROSITE-ProRule" id="PRU00335"/>
    </source>
</evidence>
<gene>
    <name evidence="7" type="ORF">CLV82_0983</name>
</gene>
<protein>
    <submittedName>
        <fullName evidence="7">AcrR family transcriptional regulator</fullName>
    </submittedName>
</protein>
<evidence type="ECO:0000259" key="5">
    <source>
        <dbReference type="PROSITE" id="PS50943"/>
    </source>
</evidence>
<sequence length="203" mass="22956">MSKVSLKEGRVRQKLETRSQILEAAREIMKAKKKLSLEEVARQAGISRATIYRYFPNVDLLIIEASLDIHYVSPEELAEKVASKTIDEGFLYIQEYFNKLTLTHEPVFRQYLSAVLQESLASKKKLRGGRRIAALETLMATYEGEMDEETLENLKNISAILMVDAIMTGKDVCGLASDKISHTLRWGLEMILKGIQADMKESA</sequence>
<organism evidence="7 8">
    <name type="scientific">Zeaxanthinibacter enoshimensis</name>
    <dbReference type="NCBI Taxonomy" id="392009"/>
    <lineage>
        <taxon>Bacteria</taxon>
        <taxon>Pseudomonadati</taxon>
        <taxon>Bacteroidota</taxon>
        <taxon>Flavobacteriia</taxon>
        <taxon>Flavobacteriales</taxon>
        <taxon>Flavobacteriaceae</taxon>
        <taxon>Zeaxanthinibacter</taxon>
    </lineage>
</organism>
<evidence type="ECO:0000313" key="7">
    <source>
        <dbReference type="EMBL" id="TDQ33145.1"/>
    </source>
</evidence>
<keyword evidence="3" id="KW-0804">Transcription</keyword>
<proteinExistence type="predicted"/>
<reference evidence="7 8" key="1">
    <citation type="submission" date="2019-03" db="EMBL/GenBank/DDBJ databases">
        <title>Genomic Encyclopedia of Archaeal and Bacterial Type Strains, Phase II (KMG-II): from individual species to whole genera.</title>
        <authorList>
            <person name="Goeker M."/>
        </authorList>
    </citation>
    <scope>NUCLEOTIDE SEQUENCE [LARGE SCALE GENOMIC DNA]</scope>
    <source>
        <strain evidence="7 8">DSM 18435</strain>
    </source>
</reference>
<dbReference type="AlphaFoldDB" id="A0A4R6TPC8"/>
<dbReference type="PANTHER" id="PTHR30055">
    <property type="entry name" value="HTH-TYPE TRANSCRIPTIONAL REGULATOR RUTR"/>
    <property type="match status" value="1"/>
</dbReference>
<dbReference type="Pfam" id="PF00440">
    <property type="entry name" value="TetR_N"/>
    <property type="match status" value="1"/>
</dbReference>
<dbReference type="GO" id="GO:0000976">
    <property type="term" value="F:transcription cis-regulatory region binding"/>
    <property type="evidence" value="ECO:0007669"/>
    <property type="project" value="TreeGrafter"/>
</dbReference>
<comment type="caution">
    <text evidence="7">The sequence shown here is derived from an EMBL/GenBank/DDBJ whole genome shotgun (WGS) entry which is preliminary data.</text>
</comment>
<dbReference type="Proteomes" id="UP000295468">
    <property type="component" value="Unassembled WGS sequence"/>
</dbReference>
<dbReference type="InterPro" id="IPR009057">
    <property type="entry name" value="Homeodomain-like_sf"/>
</dbReference>
<dbReference type="InterPro" id="IPR001387">
    <property type="entry name" value="Cro/C1-type_HTH"/>
</dbReference>
<dbReference type="PROSITE" id="PS50977">
    <property type="entry name" value="HTH_TETR_2"/>
    <property type="match status" value="1"/>
</dbReference>
<evidence type="ECO:0000256" key="3">
    <source>
        <dbReference type="ARBA" id="ARBA00023163"/>
    </source>
</evidence>
<dbReference type="GO" id="GO:0003700">
    <property type="term" value="F:DNA-binding transcription factor activity"/>
    <property type="evidence" value="ECO:0007669"/>
    <property type="project" value="TreeGrafter"/>
</dbReference>
<keyword evidence="8" id="KW-1185">Reference proteome</keyword>
<dbReference type="SUPFAM" id="SSF46689">
    <property type="entry name" value="Homeodomain-like"/>
    <property type="match status" value="1"/>
</dbReference>
<evidence type="ECO:0000256" key="1">
    <source>
        <dbReference type="ARBA" id="ARBA00023015"/>
    </source>
</evidence>
<name>A0A4R6TPC8_9FLAO</name>
<dbReference type="Gene3D" id="1.10.357.10">
    <property type="entry name" value="Tetracycline Repressor, domain 2"/>
    <property type="match status" value="1"/>
</dbReference>
<keyword evidence="2 4" id="KW-0238">DNA-binding</keyword>
<dbReference type="OrthoDB" id="9795011at2"/>
<accession>A0A4R6TPC8</accession>
<feature type="domain" description="HTH cro/C1-type" evidence="5">
    <location>
        <begin position="26"/>
        <end position="54"/>
    </location>
</feature>
<feature type="domain" description="HTH tetR-type" evidence="6">
    <location>
        <begin position="15"/>
        <end position="73"/>
    </location>
</feature>
<dbReference type="PROSITE" id="PS50943">
    <property type="entry name" value="HTH_CROC1"/>
    <property type="match status" value="1"/>
</dbReference>
<keyword evidence="1" id="KW-0805">Transcription regulation</keyword>